<dbReference type="InterPro" id="IPR000210">
    <property type="entry name" value="BTB/POZ_dom"/>
</dbReference>
<feature type="domain" description="BTB" evidence="7">
    <location>
        <begin position="39"/>
        <end position="106"/>
    </location>
</feature>
<evidence type="ECO:0000256" key="6">
    <source>
        <dbReference type="SAM" id="MobiDB-lite"/>
    </source>
</evidence>
<keyword evidence="9" id="KW-1185">Reference proteome</keyword>
<reference evidence="8 9" key="1">
    <citation type="journal article" date="2015" name="Nat. Commun.">
        <title>Outbred genome sequencing and CRISPR/Cas9 gene editing in butterflies.</title>
        <authorList>
            <person name="Li X."/>
            <person name="Fan D."/>
            <person name="Zhang W."/>
            <person name="Liu G."/>
            <person name="Zhang L."/>
            <person name="Zhao L."/>
            <person name="Fang X."/>
            <person name="Chen L."/>
            <person name="Dong Y."/>
            <person name="Chen Y."/>
            <person name="Ding Y."/>
            <person name="Zhao R."/>
            <person name="Feng M."/>
            <person name="Zhu Y."/>
            <person name="Feng Y."/>
            <person name="Jiang X."/>
            <person name="Zhu D."/>
            <person name="Xiang H."/>
            <person name="Feng X."/>
            <person name="Li S."/>
            <person name="Wang J."/>
            <person name="Zhang G."/>
            <person name="Kronforst M.R."/>
            <person name="Wang W."/>
        </authorList>
    </citation>
    <scope>NUCLEOTIDE SEQUENCE [LARGE SCALE GENOMIC DNA]</scope>
    <source>
        <strain evidence="8">Ya'a_city_454_Px</strain>
        <tissue evidence="8">Whole body</tissue>
    </source>
</reference>
<gene>
    <name evidence="8" type="ORF">RR46_03612</name>
</gene>
<dbReference type="STRING" id="66420.A0A194Q4X2"/>
<sequence>MGEGGGSPGGGARLSHTSEKHPRAILGELSALRRHRELCDVVLNVANRKLFAHRVILSACSPYFRAMFTGELAESRATEVTIRDVDEQAMEQLVEFCYTAHIVVEESNVQALLPAACLLQLQEIQDVCCEFLKRQLDCSNCLGIRAFADTHSCRELLRIADKFTQQNFPEVMESEEFLLLPAAQLIDIVSSDELNVRSEEQTFQAVMSWVKYNVAERRQHLAQVLQHVRLPLLSPKFLVGTVSSELLIRSDDACRDLLDEAKNYLLLPQERPLMQGPRTRPRKPSRRGEVLFAVGGWCSGDAIASVERFDPQSAEWKMVAPMSKRRCGVGVAVLHELLYAVGGHDGQSYLNSIERYDPQTNQRAPPRTHHALTPHTPRTHPAHTPHTPRTHPAHTPHTPRTHPAHTPHTPRTHPAHTPHTPRTHPAHTPHTPRTHPAHTPHTPRTHPAHTPHTPRTHPAHTPHTPRTHPAHTPHTPRTHPAHTPHTPRTHPAHTPHTPRTHPAHTPHTPRTHPAHTPHTPRTHPAHTPHTPRTHPAHTPHTPRTHPAHTPHTPRTHPAHTPHTPRTHPAHTPHTPRTHPAHTPHTTKQHTIMTTTPTHEESYIFASRTAKTRWCEADPHPAPPHPSI</sequence>
<dbReference type="Proteomes" id="UP000053268">
    <property type="component" value="Unassembled WGS sequence"/>
</dbReference>
<dbReference type="Gene3D" id="2.120.10.80">
    <property type="entry name" value="Kelch-type beta propeller"/>
    <property type="match status" value="1"/>
</dbReference>
<dbReference type="FunFam" id="1.25.40.420:FF:000001">
    <property type="entry name" value="Kelch-like family member 12"/>
    <property type="match status" value="1"/>
</dbReference>
<feature type="compositionally biased region" description="Basic residues" evidence="6">
    <location>
        <begin position="366"/>
        <end position="587"/>
    </location>
</feature>
<evidence type="ECO:0000256" key="2">
    <source>
        <dbReference type="ARBA" id="ARBA00022441"/>
    </source>
</evidence>
<organism evidence="8 9">
    <name type="scientific">Papilio xuthus</name>
    <name type="common">Asian swallowtail butterfly</name>
    <dbReference type="NCBI Taxonomy" id="66420"/>
    <lineage>
        <taxon>Eukaryota</taxon>
        <taxon>Metazoa</taxon>
        <taxon>Ecdysozoa</taxon>
        <taxon>Arthropoda</taxon>
        <taxon>Hexapoda</taxon>
        <taxon>Insecta</taxon>
        <taxon>Pterygota</taxon>
        <taxon>Neoptera</taxon>
        <taxon>Endopterygota</taxon>
        <taxon>Lepidoptera</taxon>
        <taxon>Glossata</taxon>
        <taxon>Ditrysia</taxon>
        <taxon>Papilionoidea</taxon>
        <taxon>Papilionidae</taxon>
        <taxon>Papilioninae</taxon>
        <taxon>Papilio</taxon>
    </lineage>
</organism>
<dbReference type="SMART" id="SM00612">
    <property type="entry name" value="Kelch"/>
    <property type="match status" value="2"/>
</dbReference>
<keyword evidence="2" id="KW-0880">Kelch repeat</keyword>
<evidence type="ECO:0000256" key="4">
    <source>
        <dbReference type="ARBA" id="ARBA00022786"/>
    </source>
</evidence>
<evidence type="ECO:0000256" key="5">
    <source>
        <dbReference type="ARBA" id="ARBA00023203"/>
    </source>
</evidence>
<accession>A0A194Q4X2</accession>
<comment type="pathway">
    <text evidence="1">Protein modification; protein ubiquitination.</text>
</comment>
<dbReference type="UniPathway" id="UPA00143"/>
<dbReference type="GO" id="GO:0016567">
    <property type="term" value="P:protein ubiquitination"/>
    <property type="evidence" value="ECO:0007669"/>
    <property type="project" value="UniProtKB-UniPathway"/>
</dbReference>
<dbReference type="Gene3D" id="1.25.40.420">
    <property type="match status" value="1"/>
</dbReference>
<proteinExistence type="predicted"/>
<dbReference type="Gene3D" id="3.30.710.10">
    <property type="entry name" value="Potassium Channel Kv1.1, Chain A"/>
    <property type="match status" value="1"/>
</dbReference>
<dbReference type="Pfam" id="PF07707">
    <property type="entry name" value="BACK"/>
    <property type="match status" value="1"/>
</dbReference>
<evidence type="ECO:0000256" key="1">
    <source>
        <dbReference type="ARBA" id="ARBA00004906"/>
    </source>
</evidence>
<dbReference type="GO" id="GO:0003779">
    <property type="term" value="F:actin binding"/>
    <property type="evidence" value="ECO:0007669"/>
    <property type="project" value="UniProtKB-KW"/>
</dbReference>
<dbReference type="PANTHER" id="PTHR24412:SF451">
    <property type="entry name" value="KELCH-LIKE PROTEIN 20"/>
    <property type="match status" value="1"/>
</dbReference>
<dbReference type="InterPro" id="IPR006652">
    <property type="entry name" value="Kelch_1"/>
</dbReference>
<feature type="region of interest" description="Disordered" evidence="6">
    <location>
        <begin position="358"/>
        <end position="596"/>
    </location>
</feature>
<dbReference type="SUPFAM" id="SSF117281">
    <property type="entry name" value="Kelch motif"/>
    <property type="match status" value="1"/>
</dbReference>
<dbReference type="EMBL" id="KQ459584">
    <property type="protein sequence ID" value="KPI98460.1"/>
    <property type="molecule type" value="Genomic_DNA"/>
</dbReference>
<dbReference type="InterPro" id="IPR011333">
    <property type="entry name" value="SKP1/BTB/POZ_sf"/>
</dbReference>
<dbReference type="SUPFAM" id="SSF54695">
    <property type="entry name" value="POZ domain"/>
    <property type="match status" value="1"/>
</dbReference>
<keyword evidence="4" id="KW-0833">Ubl conjugation pathway</keyword>
<dbReference type="FunFam" id="3.30.710.10:FF:000001">
    <property type="entry name" value="Kelch-like family member 20"/>
    <property type="match status" value="1"/>
</dbReference>
<evidence type="ECO:0000259" key="7">
    <source>
        <dbReference type="PROSITE" id="PS50097"/>
    </source>
</evidence>
<dbReference type="PROSITE" id="PS50097">
    <property type="entry name" value="BTB"/>
    <property type="match status" value="1"/>
</dbReference>
<keyword evidence="3" id="KW-0677">Repeat</keyword>
<evidence type="ECO:0000256" key="3">
    <source>
        <dbReference type="ARBA" id="ARBA00022737"/>
    </source>
</evidence>
<dbReference type="InterPro" id="IPR015915">
    <property type="entry name" value="Kelch-typ_b-propeller"/>
</dbReference>
<dbReference type="PANTHER" id="PTHR24412">
    <property type="entry name" value="KELCH PROTEIN"/>
    <property type="match status" value="1"/>
</dbReference>
<evidence type="ECO:0000313" key="9">
    <source>
        <dbReference type="Proteomes" id="UP000053268"/>
    </source>
</evidence>
<dbReference type="Pfam" id="PF01344">
    <property type="entry name" value="Kelch_1"/>
    <property type="match status" value="2"/>
</dbReference>
<dbReference type="SMART" id="SM00875">
    <property type="entry name" value="BACK"/>
    <property type="match status" value="1"/>
</dbReference>
<dbReference type="SMART" id="SM00225">
    <property type="entry name" value="BTB"/>
    <property type="match status" value="1"/>
</dbReference>
<evidence type="ECO:0000313" key="8">
    <source>
        <dbReference type="EMBL" id="KPI98460.1"/>
    </source>
</evidence>
<keyword evidence="5" id="KW-0009">Actin-binding</keyword>
<name>A0A194Q4X2_PAPXU</name>
<protein>
    <submittedName>
        <fullName evidence="8">Kelch-like protein diablo</fullName>
    </submittedName>
</protein>
<dbReference type="Pfam" id="PF00651">
    <property type="entry name" value="BTB"/>
    <property type="match status" value="1"/>
</dbReference>
<dbReference type="AlphaFoldDB" id="A0A194Q4X2"/>
<dbReference type="InterPro" id="IPR011705">
    <property type="entry name" value="BACK"/>
</dbReference>